<evidence type="ECO:0000313" key="2">
    <source>
        <dbReference type="EMBL" id="CAH1390919.1"/>
    </source>
</evidence>
<proteinExistence type="predicted"/>
<dbReference type="InterPro" id="IPR027831">
    <property type="entry name" value="DUF4485"/>
</dbReference>
<dbReference type="OrthoDB" id="6572380at2759"/>
<feature type="domain" description="DUF4485" evidence="1">
    <location>
        <begin position="41"/>
        <end position="122"/>
    </location>
</feature>
<gene>
    <name evidence="2" type="ORF">NEZAVI_LOCUS2028</name>
</gene>
<protein>
    <recommendedName>
        <fullName evidence="1">DUF4485 domain-containing protein</fullName>
    </recommendedName>
</protein>
<organism evidence="2 3">
    <name type="scientific">Nezara viridula</name>
    <name type="common">Southern green stink bug</name>
    <name type="synonym">Cimex viridulus</name>
    <dbReference type="NCBI Taxonomy" id="85310"/>
    <lineage>
        <taxon>Eukaryota</taxon>
        <taxon>Metazoa</taxon>
        <taxon>Ecdysozoa</taxon>
        <taxon>Arthropoda</taxon>
        <taxon>Hexapoda</taxon>
        <taxon>Insecta</taxon>
        <taxon>Pterygota</taxon>
        <taxon>Neoptera</taxon>
        <taxon>Paraneoptera</taxon>
        <taxon>Hemiptera</taxon>
        <taxon>Heteroptera</taxon>
        <taxon>Panheteroptera</taxon>
        <taxon>Pentatomomorpha</taxon>
        <taxon>Pentatomoidea</taxon>
        <taxon>Pentatomidae</taxon>
        <taxon>Pentatominae</taxon>
        <taxon>Nezara</taxon>
    </lineage>
</organism>
<name>A0A9P0E9K7_NEZVI</name>
<dbReference type="EMBL" id="OV725077">
    <property type="protein sequence ID" value="CAH1390919.1"/>
    <property type="molecule type" value="Genomic_DNA"/>
</dbReference>
<keyword evidence="3" id="KW-1185">Reference proteome</keyword>
<accession>A0A9P0E9K7</accession>
<evidence type="ECO:0000259" key="1">
    <source>
        <dbReference type="Pfam" id="PF14846"/>
    </source>
</evidence>
<dbReference type="Proteomes" id="UP001152798">
    <property type="component" value="Chromosome 1"/>
</dbReference>
<dbReference type="Pfam" id="PF14846">
    <property type="entry name" value="DUF4485"/>
    <property type="match status" value="1"/>
</dbReference>
<evidence type="ECO:0000313" key="3">
    <source>
        <dbReference type="Proteomes" id="UP001152798"/>
    </source>
</evidence>
<reference evidence="2" key="1">
    <citation type="submission" date="2022-01" db="EMBL/GenBank/DDBJ databases">
        <authorList>
            <person name="King R."/>
        </authorList>
    </citation>
    <scope>NUCLEOTIDE SEQUENCE</scope>
</reference>
<sequence length="176" mass="19990">MNIKSFFTIVKKHLTILTSCFAYTITKQKKLETPMSYKDVEEFKIALKEIAYTSLNLTSEYDRVRCAEWVRKLCGIATDNLEDCKVRNDYIQYLKITLRSGLLHGIFMHLPPDGDLKPLSEHLGQEIVKRIPSLSDVGPIAPYMKYQSQDGKAYLSIKKIGGKGVFCYMAVSPDGI</sequence>
<dbReference type="AlphaFoldDB" id="A0A9P0E9K7"/>